<dbReference type="AlphaFoldDB" id="A0A9X2ET83"/>
<protein>
    <recommendedName>
        <fullName evidence="4">Spore coat protein U (SCPU) domain-containing protein</fullName>
    </recommendedName>
</protein>
<proteinExistence type="predicted"/>
<sequence length="104" mass="10887">MKMICGKTVRTVLVVSIAASFVWISWSAQADGDVECGDIITTAVVFDQDLVCGVTLGLTMTGPVGSLDLNGCSVIYNETVVGILLDGTSAQLSGGSTGWFYFQL</sequence>
<evidence type="ECO:0000313" key="2">
    <source>
        <dbReference type="EMBL" id="MCO1337070.1"/>
    </source>
</evidence>
<feature type="signal peptide" evidence="1">
    <location>
        <begin position="1"/>
        <end position="30"/>
    </location>
</feature>
<evidence type="ECO:0000256" key="1">
    <source>
        <dbReference type="SAM" id="SignalP"/>
    </source>
</evidence>
<evidence type="ECO:0008006" key="4">
    <source>
        <dbReference type="Google" id="ProtNLM"/>
    </source>
</evidence>
<gene>
    <name evidence="2" type="ORF">MO867_22360</name>
</gene>
<dbReference type="Proteomes" id="UP001139028">
    <property type="component" value="Unassembled WGS sequence"/>
</dbReference>
<evidence type="ECO:0000313" key="3">
    <source>
        <dbReference type="Proteomes" id="UP001139028"/>
    </source>
</evidence>
<name>A0A9X2ET83_9GAMM</name>
<accession>A0A9X2ET83</accession>
<comment type="caution">
    <text evidence="2">The sequence shown here is derived from an EMBL/GenBank/DDBJ whole genome shotgun (WGS) entry which is preliminary data.</text>
</comment>
<dbReference type="EMBL" id="JALBWM010000330">
    <property type="protein sequence ID" value="MCO1337070.1"/>
    <property type="molecule type" value="Genomic_DNA"/>
</dbReference>
<keyword evidence="3" id="KW-1185">Reference proteome</keyword>
<reference evidence="2" key="1">
    <citation type="journal article" date="2022" name="Arch. Microbiol.">
        <title>Microbulbifer okhotskensis sp. nov., isolated from a deep bottom sediment of the Okhotsk Sea.</title>
        <authorList>
            <person name="Romanenko L."/>
            <person name="Kurilenko V."/>
            <person name="Otstavnykh N."/>
            <person name="Velansky P."/>
            <person name="Isaeva M."/>
            <person name="Mikhailov V."/>
        </authorList>
    </citation>
    <scope>NUCLEOTIDE SEQUENCE</scope>
    <source>
        <strain evidence="2">OS29</strain>
    </source>
</reference>
<feature type="chain" id="PRO_5040783579" description="Spore coat protein U (SCPU) domain-containing protein" evidence="1">
    <location>
        <begin position="31"/>
        <end position="104"/>
    </location>
</feature>
<keyword evidence="1" id="KW-0732">Signal</keyword>
<organism evidence="2 3">
    <name type="scientific">Microbulbifer okhotskensis</name>
    <dbReference type="NCBI Taxonomy" id="2926617"/>
    <lineage>
        <taxon>Bacteria</taxon>
        <taxon>Pseudomonadati</taxon>
        <taxon>Pseudomonadota</taxon>
        <taxon>Gammaproteobacteria</taxon>
        <taxon>Cellvibrionales</taxon>
        <taxon>Microbulbiferaceae</taxon>
        <taxon>Microbulbifer</taxon>
    </lineage>
</organism>
<dbReference type="RefSeq" id="WP_252473277.1">
    <property type="nucleotide sequence ID" value="NZ_JALBWM010000330.1"/>
</dbReference>